<reference evidence="6 7" key="1">
    <citation type="submission" date="2017-06" db="EMBL/GenBank/DDBJ databases">
        <title>Draft genome sequence of anaerobic fermentative bacterium Anaeromicrobium sediminis DY2726D isolated from West Pacific Ocean sediments.</title>
        <authorList>
            <person name="Zeng X."/>
        </authorList>
    </citation>
    <scope>NUCLEOTIDE SEQUENCE [LARGE SCALE GENOMIC DNA]</scope>
    <source>
        <strain evidence="6 7">DY2726D</strain>
    </source>
</reference>
<evidence type="ECO:0000259" key="5">
    <source>
        <dbReference type="PROSITE" id="PS51063"/>
    </source>
</evidence>
<dbReference type="OrthoDB" id="3176638at2"/>
<dbReference type="PANTHER" id="PTHR24567">
    <property type="entry name" value="CRP FAMILY TRANSCRIPTIONAL REGULATORY PROTEIN"/>
    <property type="match status" value="1"/>
</dbReference>
<dbReference type="InterPro" id="IPR018490">
    <property type="entry name" value="cNMP-bd_dom_sf"/>
</dbReference>
<keyword evidence="7" id="KW-1185">Reference proteome</keyword>
<dbReference type="Pfam" id="PF13545">
    <property type="entry name" value="HTH_Crp_2"/>
    <property type="match status" value="1"/>
</dbReference>
<dbReference type="InterPro" id="IPR000595">
    <property type="entry name" value="cNMP-bd_dom"/>
</dbReference>
<keyword evidence="2" id="KW-0238">DNA-binding</keyword>
<protein>
    <recommendedName>
        <fullName evidence="8">Crp/Fnr family transcriptional regulator</fullName>
    </recommendedName>
</protein>
<dbReference type="GO" id="GO:0003677">
    <property type="term" value="F:DNA binding"/>
    <property type="evidence" value="ECO:0007669"/>
    <property type="project" value="UniProtKB-KW"/>
</dbReference>
<dbReference type="Proteomes" id="UP000216024">
    <property type="component" value="Unassembled WGS sequence"/>
</dbReference>
<evidence type="ECO:0000313" key="7">
    <source>
        <dbReference type="Proteomes" id="UP000216024"/>
    </source>
</evidence>
<gene>
    <name evidence="6" type="ORF">CCE28_03810</name>
</gene>
<dbReference type="InterPro" id="IPR012318">
    <property type="entry name" value="HTH_CRP"/>
</dbReference>
<organism evidence="6 7">
    <name type="scientific">Anaeromicrobium sediminis</name>
    <dbReference type="NCBI Taxonomy" id="1478221"/>
    <lineage>
        <taxon>Bacteria</taxon>
        <taxon>Bacillati</taxon>
        <taxon>Bacillota</taxon>
        <taxon>Clostridia</taxon>
        <taxon>Peptostreptococcales</taxon>
        <taxon>Thermotaleaceae</taxon>
        <taxon>Anaeromicrobium</taxon>
    </lineage>
</organism>
<dbReference type="SUPFAM" id="SSF46785">
    <property type="entry name" value="Winged helix' DNA-binding domain"/>
    <property type="match status" value="1"/>
</dbReference>
<dbReference type="SMART" id="SM00100">
    <property type="entry name" value="cNMP"/>
    <property type="match status" value="1"/>
</dbReference>
<sequence length="224" mass="25847">MLETFGLENCYIFKNSTKEEIYRLVRSMTFTIKTFDKDIIIFSPNDKSNTLSILLDGTLEIQKIRMSGESIIVATKKAYDIIAAPSVFSKKHSYAGTVIATSPCKLMLIDKEEFTKVLMMDRKVMSLFLEFISNQVIFMNNRLELISHSTLNKKIISYLLAEYRRTNSKTIHIPYTKKKWADYLNAQPPSISRSLSELEKKGFIEVNKREIKITNLEGLYDDLS</sequence>
<dbReference type="SUPFAM" id="SSF51206">
    <property type="entry name" value="cAMP-binding domain-like"/>
    <property type="match status" value="1"/>
</dbReference>
<keyword evidence="1" id="KW-0805">Transcription regulation</keyword>
<dbReference type="RefSeq" id="WP_095131152.1">
    <property type="nucleotide sequence ID" value="NZ_NIBG01000002.1"/>
</dbReference>
<evidence type="ECO:0000256" key="3">
    <source>
        <dbReference type="ARBA" id="ARBA00023163"/>
    </source>
</evidence>
<dbReference type="PROSITE" id="PS51063">
    <property type="entry name" value="HTH_CRP_2"/>
    <property type="match status" value="1"/>
</dbReference>
<name>A0A267MP66_9FIRM</name>
<dbReference type="Gene3D" id="2.60.120.10">
    <property type="entry name" value="Jelly Rolls"/>
    <property type="match status" value="1"/>
</dbReference>
<comment type="caution">
    <text evidence="6">The sequence shown here is derived from an EMBL/GenBank/DDBJ whole genome shotgun (WGS) entry which is preliminary data.</text>
</comment>
<dbReference type="GO" id="GO:0003700">
    <property type="term" value="F:DNA-binding transcription factor activity"/>
    <property type="evidence" value="ECO:0007669"/>
    <property type="project" value="TreeGrafter"/>
</dbReference>
<dbReference type="SMART" id="SM00419">
    <property type="entry name" value="HTH_CRP"/>
    <property type="match status" value="1"/>
</dbReference>
<feature type="domain" description="Cyclic nucleotide-binding" evidence="4">
    <location>
        <begin position="12"/>
        <end position="119"/>
    </location>
</feature>
<proteinExistence type="predicted"/>
<keyword evidence="3" id="KW-0804">Transcription</keyword>
<evidence type="ECO:0000259" key="4">
    <source>
        <dbReference type="PROSITE" id="PS50042"/>
    </source>
</evidence>
<dbReference type="InterPro" id="IPR014710">
    <property type="entry name" value="RmlC-like_jellyroll"/>
</dbReference>
<dbReference type="Pfam" id="PF00027">
    <property type="entry name" value="cNMP_binding"/>
    <property type="match status" value="1"/>
</dbReference>
<dbReference type="InterPro" id="IPR050397">
    <property type="entry name" value="Env_Response_Regulators"/>
</dbReference>
<evidence type="ECO:0000313" key="6">
    <source>
        <dbReference type="EMBL" id="PAB60675.1"/>
    </source>
</evidence>
<dbReference type="InterPro" id="IPR036390">
    <property type="entry name" value="WH_DNA-bd_sf"/>
</dbReference>
<evidence type="ECO:0008006" key="8">
    <source>
        <dbReference type="Google" id="ProtNLM"/>
    </source>
</evidence>
<dbReference type="PROSITE" id="PS50042">
    <property type="entry name" value="CNMP_BINDING_3"/>
    <property type="match status" value="1"/>
</dbReference>
<evidence type="ECO:0000256" key="1">
    <source>
        <dbReference type="ARBA" id="ARBA00023015"/>
    </source>
</evidence>
<dbReference type="CDD" id="cd00038">
    <property type="entry name" value="CAP_ED"/>
    <property type="match status" value="1"/>
</dbReference>
<feature type="domain" description="HTH crp-type" evidence="5">
    <location>
        <begin position="149"/>
        <end position="217"/>
    </location>
</feature>
<evidence type="ECO:0000256" key="2">
    <source>
        <dbReference type="ARBA" id="ARBA00023125"/>
    </source>
</evidence>
<dbReference type="AlphaFoldDB" id="A0A267MP66"/>
<dbReference type="EMBL" id="NIBG01000002">
    <property type="protein sequence ID" value="PAB60675.1"/>
    <property type="molecule type" value="Genomic_DNA"/>
</dbReference>
<dbReference type="GO" id="GO:0005829">
    <property type="term" value="C:cytosol"/>
    <property type="evidence" value="ECO:0007669"/>
    <property type="project" value="TreeGrafter"/>
</dbReference>
<dbReference type="PANTHER" id="PTHR24567:SF58">
    <property type="entry name" value="CYCLIC AMP-BINDING REGULATORY PROTEIN"/>
    <property type="match status" value="1"/>
</dbReference>
<accession>A0A267MP66</accession>